<feature type="region of interest" description="Disordered" evidence="2">
    <location>
        <begin position="212"/>
        <end position="275"/>
    </location>
</feature>
<feature type="compositionally biased region" description="Acidic residues" evidence="2">
    <location>
        <begin position="304"/>
        <end position="320"/>
    </location>
</feature>
<feature type="compositionally biased region" description="Low complexity" evidence="2">
    <location>
        <begin position="220"/>
        <end position="230"/>
    </location>
</feature>
<evidence type="ECO:0000256" key="3">
    <source>
        <dbReference type="SAM" id="SignalP"/>
    </source>
</evidence>
<name>A0ABY1UNC8_9APIC</name>
<gene>
    <name evidence="4" type="ORF">PGABG01_1033000</name>
</gene>
<accession>A0ABY1UNC8</accession>
<evidence type="ECO:0008006" key="6">
    <source>
        <dbReference type="Google" id="ProtNLM"/>
    </source>
</evidence>
<feature type="chain" id="PRO_5047153575" description="Merozoite surface protein" evidence="3">
    <location>
        <begin position="26"/>
        <end position="565"/>
    </location>
</feature>
<dbReference type="Pfam" id="PF07133">
    <property type="entry name" value="Merozoite_SPAM"/>
    <property type="match status" value="1"/>
</dbReference>
<feature type="coiled-coil region" evidence="1">
    <location>
        <begin position="457"/>
        <end position="509"/>
    </location>
</feature>
<protein>
    <recommendedName>
        <fullName evidence="6">Merozoite surface protein</fullName>
    </recommendedName>
</protein>
<feature type="signal peptide" evidence="3">
    <location>
        <begin position="1"/>
        <end position="25"/>
    </location>
</feature>
<feature type="region of interest" description="Disordered" evidence="2">
    <location>
        <begin position="290"/>
        <end position="334"/>
    </location>
</feature>
<dbReference type="EMBL" id="LT969433">
    <property type="protein sequence ID" value="SOV15157.1"/>
    <property type="molecule type" value="Genomic_DNA"/>
</dbReference>
<feature type="compositionally biased region" description="Basic and acidic residues" evidence="2">
    <location>
        <begin position="290"/>
        <end position="303"/>
    </location>
</feature>
<feature type="compositionally biased region" description="Basic and acidic residues" evidence="2">
    <location>
        <begin position="102"/>
        <end position="131"/>
    </location>
</feature>
<keyword evidence="3" id="KW-0732">Signal</keyword>
<evidence type="ECO:0000313" key="4">
    <source>
        <dbReference type="EMBL" id="SOV15157.1"/>
    </source>
</evidence>
<keyword evidence="5" id="KW-1185">Reference proteome</keyword>
<proteinExistence type="predicted"/>
<organism evidence="4 5">
    <name type="scientific">Plasmodium gaboni</name>
    <dbReference type="NCBI Taxonomy" id="647221"/>
    <lineage>
        <taxon>Eukaryota</taxon>
        <taxon>Sar</taxon>
        <taxon>Alveolata</taxon>
        <taxon>Apicomplexa</taxon>
        <taxon>Aconoidasida</taxon>
        <taxon>Haemosporida</taxon>
        <taxon>Plasmodiidae</taxon>
        <taxon>Plasmodium</taxon>
        <taxon>Plasmodium (Laverania)</taxon>
    </lineage>
</organism>
<feature type="compositionally biased region" description="Low complexity" evidence="2">
    <location>
        <begin position="75"/>
        <end position="88"/>
    </location>
</feature>
<evidence type="ECO:0000256" key="2">
    <source>
        <dbReference type="SAM" id="MobiDB-lite"/>
    </source>
</evidence>
<feature type="region of interest" description="Disordered" evidence="2">
    <location>
        <begin position="53"/>
        <end position="133"/>
    </location>
</feature>
<feature type="compositionally biased region" description="Basic and acidic residues" evidence="2">
    <location>
        <begin position="61"/>
        <end position="74"/>
    </location>
</feature>
<evidence type="ECO:0000256" key="1">
    <source>
        <dbReference type="SAM" id="Coils"/>
    </source>
</evidence>
<reference evidence="4" key="1">
    <citation type="submission" date="2016-09" db="EMBL/GenBank/DDBJ databases">
        <authorList>
            <consortium name="Pathogen Informatics"/>
            <person name="Sun Q."/>
            <person name="Inoue M."/>
        </authorList>
    </citation>
    <scope>NUCLEOTIDE SEQUENCE</scope>
</reference>
<dbReference type="Proteomes" id="UP000831156">
    <property type="component" value="Chromosome 10"/>
</dbReference>
<keyword evidence="1" id="KW-0175">Coiled coil</keyword>
<dbReference type="InterPro" id="IPR010784">
    <property type="entry name" value="Merozoite_SPAM"/>
</dbReference>
<feature type="compositionally biased region" description="Basic and acidic residues" evidence="2">
    <location>
        <begin position="252"/>
        <end position="275"/>
    </location>
</feature>
<sequence length="565" mass="65426">MNKIWNITFCLLFHYLCIIKNNVSTNDITKEDKHNLRHRLGIDNFNIKAENNTCKRKNGKKGSESSEKETKEKNSSNSDKSSINDNDNTLPSEEQMDTNLGIRDKTHNEKLNESSITKERTEENNSYHDDDNIIECRYPEELVGDKENRQNSFDLRSNTLVRDIPITPKCDNPHSDYSNHNGIIEQQESSQIASLNAPPSSKCDQKDVSIDVVSEDEDPSGSPSDSQQVDNDNSTHLDGHESNSGSLQLTYEGHHDGNDGVHGATEDRKKARPDKIKEINQECVEYLHDITMDKVERPEKNAESDDGDETDEVTYDENDDSSFSNKGEHETNDSQDYSLSTIYILNGHSDEKKSNMKNIGLNNFKDISIPTMEEEKIVSKMEGVKEEENDYYKYKKKKNILKGTKKESEKVYDLYDYILDWVFGPMKITETNISKENDSLELKQKKSWDGTNIFSENEDLNEDTEEEEEDLNYVEQLNEIQGEIPEDEVEEENEENIEEEEDLDHQKMLNENKIHDIKKVEKNIIRKDIETTKYTVMHLEKYNNIKKEAENFFKTIIYLFSDNKL</sequence>
<evidence type="ECO:0000313" key="5">
    <source>
        <dbReference type="Proteomes" id="UP000831156"/>
    </source>
</evidence>